<keyword evidence="3" id="KW-1185">Reference proteome</keyword>
<dbReference type="EMBL" id="BARX01000030">
    <property type="protein sequence ID" value="GAD03627.1"/>
    <property type="molecule type" value="Genomic_DNA"/>
</dbReference>
<sequence>MRFMLALLLLFKILQSHSLQAATYTVYSIDAPPLTMLDTKQAGIVGDVVIEAFTRLGHQVLLQEVPWKRAQRITREGKNIFIMPLALLPSREEHFTWVAYIMDLERSFATTKLRINDYQQAKKTLNKVGVGLGSAQAQILKNKNFLDSQIVELKIGPSTAKMLQLGRIDAWFNGTPESIWYWNQQFPEQPLIIGDPVVTNLLFLAASKNTDVKLVQQIAIQIQLLHDEGFVEKTKQRYLAPQ</sequence>
<feature type="chain" id="PRO_5004478446" evidence="1">
    <location>
        <begin position="22"/>
        <end position="242"/>
    </location>
</feature>
<dbReference type="AlphaFoldDB" id="R9PQF1"/>
<name>R9PQF1_AGAAL</name>
<dbReference type="RefSeq" id="WP_016403394.1">
    <property type="nucleotide sequence ID" value="NZ_BARX01000030.1"/>
</dbReference>
<dbReference type="OrthoDB" id="5457351at2"/>
<gene>
    <name evidence="2" type="ORF">AALB_3707</name>
</gene>
<reference evidence="2" key="1">
    <citation type="journal article" date="2013" name="Genome Announc.">
        <title>Draft Genome Sequence of Agarivorans albus Strain MKT 106T, an Agarolytic Marine Bacterium.</title>
        <authorList>
            <person name="Yasuike M."/>
            <person name="Nakamura Y."/>
            <person name="Kai W."/>
            <person name="Fujiwara A."/>
            <person name="Fukui Y."/>
            <person name="Satomi M."/>
            <person name="Sano M."/>
        </authorList>
    </citation>
    <scope>NUCLEOTIDE SEQUENCE [LARGE SCALE GENOMIC DNA]</scope>
</reference>
<evidence type="ECO:0000313" key="3">
    <source>
        <dbReference type="Proteomes" id="UP000014461"/>
    </source>
</evidence>
<protein>
    <submittedName>
        <fullName evidence="2">ABC-type amino acid transport</fullName>
    </submittedName>
</protein>
<comment type="caution">
    <text evidence="2">The sequence shown here is derived from an EMBL/GenBank/DDBJ whole genome shotgun (WGS) entry which is preliminary data.</text>
</comment>
<dbReference type="PANTHER" id="PTHR38834:SF3">
    <property type="entry name" value="SOLUTE-BINDING PROTEIN FAMILY 3_N-TERMINAL DOMAIN-CONTAINING PROTEIN"/>
    <property type="match status" value="1"/>
</dbReference>
<dbReference type="STRING" id="1331007.AALB_3707"/>
<keyword evidence="1" id="KW-0732">Signal</keyword>
<feature type="signal peptide" evidence="1">
    <location>
        <begin position="1"/>
        <end position="21"/>
    </location>
</feature>
<dbReference type="Gene3D" id="3.40.190.10">
    <property type="entry name" value="Periplasmic binding protein-like II"/>
    <property type="match status" value="2"/>
</dbReference>
<accession>R9PQF1</accession>
<evidence type="ECO:0000256" key="1">
    <source>
        <dbReference type="SAM" id="SignalP"/>
    </source>
</evidence>
<evidence type="ECO:0000313" key="2">
    <source>
        <dbReference type="EMBL" id="GAD03627.1"/>
    </source>
</evidence>
<proteinExistence type="predicted"/>
<dbReference type="SUPFAM" id="SSF53850">
    <property type="entry name" value="Periplasmic binding protein-like II"/>
    <property type="match status" value="1"/>
</dbReference>
<dbReference type="Proteomes" id="UP000014461">
    <property type="component" value="Unassembled WGS sequence"/>
</dbReference>
<organism evidence="2 3">
    <name type="scientific">Agarivorans albus MKT 106</name>
    <dbReference type="NCBI Taxonomy" id="1331007"/>
    <lineage>
        <taxon>Bacteria</taxon>
        <taxon>Pseudomonadati</taxon>
        <taxon>Pseudomonadota</taxon>
        <taxon>Gammaproteobacteria</taxon>
        <taxon>Alteromonadales</taxon>
        <taxon>Alteromonadaceae</taxon>
        <taxon>Agarivorans</taxon>
    </lineage>
</organism>
<dbReference type="PANTHER" id="PTHR38834">
    <property type="entry name" value="PERIPLASMIC SUBSTRATE BINDING PROTEIN FAMILY 3"/>
    <property type="match status" value="1"/>
</dbReference>